<gene>
    <name evidence="1" type="ORF">MCHLO_01057</name>
</gene>
<sequence length="176" mass="20087">MDRTSPIEESRKWGVYYVVGLVMKRCFKISALDDYLRGHQVTYRYYIGMLAFLDEDFTKAEKELTMAFYNCTIRKKRDYPFAATANGVSRMGDAGGHRSALAAMLDEDKQTAHCPSTTRWIPPYASHGSPLLAVSDACEPFGAIRFCTQRSPTPLSRLRARQLQRRRGHIKTRARV</sequence>
<organism evidence="1 2">
    <name type="scientific">Mycena chlorophos</name>
    <name type="common">Agaric fungus</name>
    <name type="synonym">Agaricus chlorophos</name>
    <dbReference type="NCBI Taxonomy" id="658473"/>
    <lineage>
        <taxon>Eukaryota</taxon>
        <taxon>Fungi</taxon>
        <taxon>Dikarya</taxon>
        <taxon>Basidiomycota</taxon>
        <taxon>Agaricomycotina</taxon>
        <taxon>Agaricomycetes</taxon>
        <taxon>Agaricomycetidae</taxon>
        <taxon>Agaricales</taxon>
        <taxon>Marasmiineae</taxon>
        <taxon>Mycenaceae</taxon>
        <taxon>Mycena</taxon>
    </lineage>
</organism>
<keyword evidence="2" id="KW-1185">Reference proteome</keyword>
<accession>A0ABQ0KX16</accession>
<feature type="non-terminal residue" evidence="1">
    <location>
        <position position="176"/>
    </location>
</feature>
<dbReference type="EMBL" id="DF838900">
    <property type="protein sequence ID" value="GAT43375.1"/>
    <property type="molecule type" value="Genomic_DNA"/>
</dbReference>
<dbReference type="Proteomes" id="UP000815677">
    <property type="component" value="Unassembled WGS sequence"/>
</dbReference>
<evidence type="ECO:0000313" key="1">
    <source>
        <dbReference type="EMBL" id="GAT43375.1"/>
    </source>
</evidence>
<protein>
    <submittedName>
        <fullName evidence="1">Uncharacterized protein</fullName>
    </submittedName>
</protein>
<name>A0ABQ0KX16_MYCCL</name>
<evidence type="ECO:0000313" key="2">
    <source>
        <dbReference type="Proteomes" id="UP000815677"/>
    </source>
</evidence>
<proteinExistence type="predicted"/>
<reference evidence="1" key="1">
    <citation type="submission" date="2014-09" db="EMBL/GenBank/DDBJ databases">
        <title>Genome sequence of the luminous mushroom Mycena chlorophos for searching fungal bioluminescence genes.</title>
        <authorList>
            <person name="Tanaka Y."/>
            <person name="Kasuga D."/>
            <person name="Oba Y."/>
            <person name="Hase S."/>
            <person name="Sato K."/>
            <person name="Oba Y."/>
            <person name="Sakakibara Y."/>
        </authorList>
    </citation>
    <scope>NUCLEOTIDE SEQUENCE</scope>
</reference>